<accession>A0AC61RUZ3</accession>
<name>A0AC61RUZ3_9FIRM</name>
<organism evidence="1 2">
    <name type="scientific">Petralouisia muris</name>
    <dbReference type="NCBI Taxonomy" id="3032872"/>
    <lineage>
        <taxon>Bacteria</taxon>
        <taxon>Bacillati</taxon>
        <taxon>Bacillota</taxon>
        <taxon>Clostridia</taxon>
        <taxon>Lachnospirales</taxon>
        <taxon>Lachnospiraceae</taxon>
        <taxon>Petralouisia</taxon>
    </lineage>
</organism>
<keyword evidence="1" id="KW-0560">Oxidoreductase</keyword>
<evidence type="ECO:0000313" key="2">
    <source>
        <dbReference type="Proteomes" id="UP000304953"/>
    </source>
</evidence>
<dbReference type="EMBL" id="SRYA01000024">
    <property type="protein sequence ID" value="TGY95774.1"/>
    <property type="molecule type" value="Genomic_DNA"/>
</dbReference>
<sequence length="290" mass="32604">MKKILVTGCNGQLGRAINKEYEKDDVEFINTDVQSGEGITALDITSISQVMELVRETRPDVIINCAAHTAVDLCEQQWDSAYRINAIGPRNLSIAASEVKAKMVHVSTDYVFDGNGTRPYTEFDPVGPASAYGKTKLEGENFVKDFANHYFILRTAWLYGDGKNFIKTMLRLSESHDQVSVVMDQVGCPTSAVELAKMIHFLEPTENYGLFHATCEGSCSWADLAEETFRLAGKSTKVERVTTEEYCRRNPNQAPRPAYSILENYMIKLTSDYLMADWKDALKTYMDSLR</sequence>
<keyword evidence="2" id="KW-1185">Reference proteome</keyword>
<evidence type="ECO:0000313" key="1">
    <source>
        <dbReference type="EMBL" id="TGY95774.1"/>
    </source>
</evidence>
<reference evidence="1" key="1">
    <citation type="submission" date="2019-04" db="EMBL/GenBank/DDBJ databases">
        <title>Microbes associate with the intestines of laboratory mice.</title>
        <authorList>
            <person name="Navarre W."/>
            <person name="Wong E."/>
            <person name="Huang K."/>
            <person name="Tropini C."/>
            <person name="Ng K."/>
            <person name="Yu B."/>
        </authorList>
    </citation>
    <scope>NUCLEOTIDE SEQUENCE</scope>
    <source>
        <strain evidence="1">NM01_1-7b</strain>
    </source>
</reference>
<comment type="caution">
    <text evidence="1">The sequence shown here is derived from an EMBL/GenBank/DDBJ whole genome shotgun (WGS) entry which is preliminary data.</text>
</comment>
<proteinExistence type="predicted"/>
<protein>
    <submittedName>
        <fullName evidence="1">dTDP-4-dehydrorhamnose reductase</fullName>
        <ecNumber evidence="1">1.1.1.133</ecNumber>
    </submittedName>
</protein>
<dbReference type="Proteomes" id="UP000304953">
    <property type="component" value="Unassembled WGS sequence"/>
</dbReference>
<gene>
    <name evidence="1" type="primary">rfbD</name>
    <name evidence="1" type="ORF">E5329_13090</name>
</gene>
<dbReference type="EC" id="1.1.1.133" evidence="1"/>